<name>A0A7W6JQI0_9SPHN</name>
<dbReference type="SUPFAM" id="SSF89447">
    <property type="entry name" value="AbrB/MazE/MraZ-like"/>
    <property type="match status" value="1"/>
</dbReference>
<dbReference type="AlphaFoldDB" id="A0A7W6JQI0"/>
<dbReference type="InterPro" id="IPR037914">
    <property type="entry name" value="SpoVT-AbrB_sf"/>
</dbReference>
<organism evidence="1 2">
    <name type="scientific">Sphingomonas kyeonggiensis</name>
    <dbReference type="NCBI Taxonomy" id="1268553"/>
    <lineage>
        <taxon>Bacteria</taxon>
        <taxon>Pseudomonadati</taxon>
        <taxon>Pseudomonadota</taxon>
        <taxon>Alphaproteobacteria</taxon>
        <taxon>Sphingomonadales</taxon>
        <taxon>Sphingomonadaceae</taxon>
        <taxon>Sphingomonas</taxon>
    </lineage>
</organism>
<gene>
    <name evidence="1" type="ORF">GGR46_001166</name>
</gene>
<keyword evidence="2" id="KW-1185">Reference proteome</keyword>
<dbReference type="Proteomes" id="UP000557392">
    <property type="component" value="Unassembled WGS sequence"/>
</dbReference>
<dbReference type="EMBL" id="JACIEH010000001">
    <property type="protein sequence ID" value="MBB4097633.1"/>
    <property type="molecule type" value="Genomic_DNA"/>
</dbReference>
<dbReference type="InterPro" id="IPR038619">
    <property type="entry name" value="MraZ_sf"/>
</dbReference>
<dbReference type="Gene3D" id="3.40.1550.20">
    <property type="entry name" value="Transcriptional regulator MraZ domain"/>
    <property type="match status" value="1"/>
</dbReference>
<proteinExistence type="predicted"/>
<evidence type="ECO:0000313" key="1">
    <source>
        <dbReference type="EMBL" id="MBB4097633.1"/>
    </source>
</evidence>
<reference evidence="1 2" key="1">
    <citation type="submission" date="2020-08" db="EMBL/GenBank/DDBJ databases">
        <title>Genomic Encyclopedia of Type Strains, Phase IV (KMG-IV): sequencing the most valuable type-strain genomes for metagenomic binning, comparative biology and taxonomic classification.</title>
        <authorList>
            <person name="Goeker M."/>
        </authorList>
    </citation>
    <scope>NUCLEOTIDE SEQUENCE [LARGE SCALE GENOMIC DNA]</scope>
    <source>
        <strain evidence="1 2">DSM 101806</strain>
    </source>
</reference>
<comment type="caution">
    <text evidence="1">The sequence shown here is derived from an EMBL/GenBank/DDBJ whole genome shotgun (WGS) entry which is preliminary data.</text>
</comment>
<sequence>MNTLYHGSELCEVDADGNVAIPAFLEAAMPGEASPEIIVAKHQGDACLIGYGREHLTTLAERAERRRLAEEDRGEEARSHYHRMRGTFGLSERMKREGKGLRIPAAMRHLGRIDDLALFVGTGDSFEIWNPVLALESDDEHFRALAEFRLRSRGSKTTKGVH</sequence>
<protein>
    <submittedName>
        <fullName evidence="1">DNA-binding transcriptional regulator/RsmH inhibitor MraZ</fullName>
    </submittedName>
</protein>
<accession>A0A7W6JQI0</accession>
<dbReference type="RefSeq" id="WP_183995418.1">
    <property type="nucleotide sequence ID" value="NZ_JACIEH010000001.1"/>
</dbReference>
<evidence type="ECO:0000313" key="2">
    <source>
        <dbReference type="Proteomes" id="UP000557392"/>
    </source>
</evidence>